<dbReference type="PaxDb" id="55529-EKX45499"/>
<evidence type="ECO:0000256" key="1">
    <source>
        <dbReference type="SAM" id="MobiDB-lite"/>
    </source>
</evidence>
<dbReference type="HOGENOM" id="CLU_1535394_0_0_1"/>
<keyword evidence="4" id="KW-1185">Reference proteome</keyword>
<feature type="region of interest" description="Disordered" evidence="1">
    <location>
        <begin position="155"/>
        <end position="175"/>
    </location>
</feature>
<proteinExistence type="predicted"/>
<protein>
    <submittedName>
        <fullName evidence="2 3">Uncharacterized protein</fullName>
    </submittedName>
</protein>
<organism evidence="2">
    <name type="scientific">Guillardia theta (strain CCMP2712)</name>
    <name type="common">Cryptophyte</name>
    <dbReference type="NCBI Taxonomy" id="905079"/>
    <lineage>
        <taxon>Eukaryota</taxon>
        <taxon>Cryptophyceae</taxon>
        <taxon>Pyrenomonadales</taxon>
        <taxon>Geminigeraceae</taxon>
        <taxon>Guillardia</taxon>
    </lineage>
</organism>
<dbReference type="GeneID" id="17302148"/>
<dbReference type="EMBL" id="JH992999">
    <property type="protein sequence ID" value="EKX45499.1"/>
    <property type="molecule type" value="Genomic_DNA"/>
</dbReference>
<name>L1JBK0_GUITC</name>
<dbReference type="EnsemblProtists" id="EKX45499">
    <property type="protein sequence ID" value="EKX45499"/>
    <property type="gene ID" value="GUITHDRAFT_152734"/>
</dbReference>
<evidence type="ECO:0000313" key="3">
    <source>
        <dbReference type="EnsemblProtists" id="EKX45499"/>
    </source>
</evidence>
<evidence type="ECO:0000313" key="4">
    <source>
        <dbReference type="Proteomes" id="UP000011087"/>
    </source>
</evidence>
<reference evidence="2 4" key="1">
    <citation type="journal article" date="2012" name="Nature">
        <title>Algal genomes reveal evolutionary mosaicism and the fate of nucleomorphs.</title>
        <authorList>
            <consortium name="DOE Joint Genome Institute"/>
            <person name="Curtis B.A."/>
            <person name="Tanifuji G."/>
            <person name="Burki F."/>
            <person name="Gruber A."/>
            <person name="Irimia M."/>
            <person name="Maruyama S."/>
            <person name="Arias M.C."/>
            <person name="Ball S.G."/>
            <person name="Gile G.H."/>
            <person name="Hirakawa Y."/>
            <person name="Hopkins J.F."/>
            <person name="Kuo A."/>
            <person name="Rensing S.A."/>
            <person name="Schmutz J."/>
            <person name="Symeonidi A."/>
            <person name="Elias M."/>
            <person name="Eveleigh R.J."/>
            <person name="Herman E.K."/>
            <person name="Klute M.J."/>
            <person name="Nakayama T."/>
            <person name="Obornik M."/>
            <person name="Reyes-Prieto A."/>
            <person name="Armbrust E.V."/>
            <person name="Aves S.J."/>
            <person name="Beiko R.G."/>
            <person name="Coutinho P."/>
            <person name="Dacks J.B."/>
            <person name="Durnford D.G."/>
            <person name="Fast N.M."/>
            <person name="Green B.R."/>
            <person name="Grisdale C.J."/>
            <person name="Hempel F."/>
            <person name="Henrissat B."/>
            <person name="Hoppner M.P."/>
            <person name="Ishida K."/>
            <person name="Kim E."/>
            <person name="Koreny L."/>
            <person name="Kroth P.G."/>
            <person name="Liu Y."/>
            <person name="Malik S.B."/>
            <person name="Maier U.G."/>
            <person name="McRose D."/>
            <person name="Mock T."/>
            <person name="Neilson J.A."/>
            <person name="Onodera N.T."/>
            <person name="Poole A.M."/>
            <person name="Pritham E.J."/>
            <person name="Richards T.A."/>
            <person name="Rocap G."/>
            <person name="Roy S.W."/>
            <person name="Sarai C."/>
            <person name="Schaack S."/>
            <person name="Shirato S."/>
            <person name="Slamovits C.H."/>
            <person name="Spencer D.F."/>
            <person name="Suzuki S."/>
            <person name="Worden A.Z."/>
            <person name="Zauner S."/>
            <person name="Barry K."/>
            <person name="Bell C."/>
            <person name="Bharti A.K."/>
            <person name="Crow J.A."/>
            <person name="Grimwood J."/>
            <person name="Kramer R."/>
            <person name="Lindquist E."/>
            <person name="Lucas S."/>
            <person name="Salamov A."/>
            <person name="McFadden G.I."/>
            <person name="Lane C.E."/>
            <person name="Keeling P.J."/>
            <person name="Gray M.W."/>
            <person name="Grigoriev I.V."/>
            <person name="Archibald J.M."/>
        </authorList>
    </citation>
    <scope>NUCLEOTIDE SEQUENCE</scope>
    <source>
        <strain evidence="2 4">CCMP2712</strain>
    </source>
</reference>
<reference evidence="3" key="3">
    <citation type="submission" date="2016-03" db="UniProtKB">
        <authorList>
            <consortium name="EnsemblProtists"/>
        </authorList>
    </citation>
    <scope>IDENTIFICATION</scope>
</reference>
<accession>L1JBK0</accession>
<dbReference type="Proteomes" id="UP000011087">
    <property type="component" value="Unassembled WGS sequence"/>
</dbReference>
<dbReference type="RefSeq" id="XP_005832479.1">
    <property type="nucleotide sequence ID" value="XM_005832422.1"/>
</dbReference>
<sequence length="175" mass="17447">MLRDQEPAQHKSKRQQGLRAGGQAAGRGEGDLRKQAVALAGRAVSSALSALVDALGAEAGAIAPQVVSVSSAHAANILLGGAEGREVDSSVASQALCKQVATTTHPARVSLDTAEGDAMAVNAQVGSSADAAPVEDEGTVGNSIAAVGKRLDREDGEMAGSTGHLLPADVPHAQT</sequence>
<feature type="region of interest" description="Disordered" evidence="1">
    <location>
        <begin position="1"/>
        <end position="29"/>
    </location>
</feature>
<evidence type="ECO:0000313" key="2">
    <source>
        <dbReference type="EMBL" id="EKX45499.1"/>
    </source>
</evidence>
<reference evidence="4" key="2">
    <citation type="submission" date="2012-11" db="EMBL/GenBank/DDBJ databases">
        <authorList>
            <person name="Kuo A."/>
            <person name="Curtis B.A."/>
            <person name="Tanifuji G."/>
            <person name="Burki F."/>
            <person name="Gruber A."/>
            <person name="Irimia M."/>
            <person name="Maruyama S."/>
            <person name="Arias M.C."/>
            <person name="Ball S.G."/>
            <person name="Gile G.H."/>
            <person name="Hirakawa Y."/>
            <person name="Hopkins J.F."/>
            <person name="Rensing S.A."/>
            <person name="Schmutz J."/>
            <person name="Symeonidi A."/>
            <person name="Elias M."/>
            <person name="Eveleigh R.J."/>
            <person name="Herman E.K."/>
            <person name="Klute M.J."/>
            <person name="Nakayama T."/>
            <person name="Obornik M."/>
            <person name="Reyes-Prieto A."/>
            <person name="Armbrust E.V."/>
            <person name="Aves S.J."/>
            <person name="Beiko R.G."/>
            <person name="Coutinho P."/>
            <person name="Dacks J.B."/>
            <person name="Durnford D.G."/>
            <person name="Fast N.M."/>
            <person name="Green B.R."/>
            <person name="Grisdale C."/>
            <person name="Hempe F."/>
            <person name="Henrissat B."/>
            <person name="Hoppner M.P."/>
            <person name="Ishida K.-I."/>
            <person name="Kim E."/>
            <person name="Koreny L."/>
            <person name="Kroth P.G."/>
            <person name="Liu Y."/>
            <person name="Malik S.-B."/>
            <person name="Maier U.G."/>
            <person name="McRose D."/>
            <person name="Mock T."/>
            <person name="Neilson J.A."/>
            <person name="Onodera N.T."/>
            <person name="Poole A.M."/>
            <person name="Pritham E.J."/>
            <person name="Richards T.A."/>
            <person name="Rocap G."/>
            <person name="Roy S.W."/>
            <person name="Sarai C."/>
            <person name="Schaack S."/>
            <person name="Shirato S."/>
            <person name="Slamovits C.H."/>
            <person name="Spencer D.F."/>
            <person name="Suzuki S."/>
            <person name="Worden A.Z."/>
            <person name="Zauner S."/>
            <person name="Barry K."/>
            <person name="Bell C."/>
            <person name="Bharti A.K."/>
            <person name="Crow J.A."/>
            <person name="Grimwood J."/>
            <person name="Kramer R."/>
            <person name="Lindquist E."/>
            <person name="Lucas S."/>
            <person name="Salamov A."/>
            <person name="McFadden G.I."/>
            <person name="Lane C.E."/>
            <person name="Keeling P.J."/>
            <person name="Gray M.W."/>
            <person name="Grigoriev I.V."/>
            <person name="Archibald J.M."/>
        </authorList>
    </citation>
    <scope>NUCLEOTIDE SEQUENCE</scope>
    <source>
        <strain evidence="4">CCMP2712</strain>
    </source>
</reference>
<gene>
    <name evidence="2" type="ORF">GUITHDRAFT_152734</name>
</gene>
<dbReference type="KEGG" id="gtt:GUITHDRAFT_152734"/>
<dbReference type="AlphaFoldDB" id="L1JBK0"/>